<dbReference type="Proteomes" id="UP001519344">
    <property type="component" value="Unassembled WGS sequence"/>
</dbReference>
<reference evidence="1 2" key="1">
    <citation type="submission" date="2021-03" db="EMBL/GenBank/DDBJ databases">
        <title>Genomic Encyclopedia of Type Strains, Phase IV (KMG-IV): sequencing the most valuable type-strain genomes for metagenomic binning, comparative biology and taxonomic classification.</title>
        <authorList>
            <person name="Goeker M."/>
        </authorList>
    </citation>
    <scope>NUCLEOTIDE SEQUENCE [LARGE SCALE GENOMIC DNA]</scope>
    <source>
        <strain evidence="1 2">DSM 24950</strain>
    </source>
</reference>
<keyword evidence="1" id="KW-0449">Lipoprotein</keyword>
<organism evidence="1 2">
    <name type="scientific">Paenibacillus aceris</name>
    <dbReference type="NCBI Taxonomy" id="869555"/>
    <lineage>
        <taxon>Bacteria</taxon>
        <taxon>Bacillati</taxon>
        <taxon>Bacillota</taxon>
        <taxon>Bacilli</taxon>
        <taxon>Bacillales</taxon>
        <taxon>Paenibacillaceae</taxon>
        <taxon>Paenibacillus</taxon>
    </lineage>
</organism>
<gene>
    <name evidence="1" type="ORF">J2Z65_004215</name>
</gene>
<dbReference type="EMBL" id="JAGGKV010000011">
    <property type="protein sequence ID" value="MBP1964982.1"/>
    <property type="molecule type" value="Genomic_DNA"/>
</dbReference>
<dbReference type="SUPFAM" id="SSF52540">
    <property type="entry name" value="P-loop containing nucleoside triphosphate hydrolases"/>
    <property type="match status" value="1"/>
</dbReference>
<dbReference type="RefSeq" id="WP_167057342.1">
    <property type="nucleotide sequence ID" value="NZ_JAAOZR010000015.1"/>
</dbReference>
<dbReference type="PANTHER" id="PTHR42798:SF2">
    <property type="entry name" value="ABC TRANSPORTER ATP-BINDING PROTEIN MG467-RELATED"/>
    <property type="match status" value="1"/>
</dbReference>
<evidence type="ECO:0000313" key="2">
    <source>
        <dbReference type="Proteomes" id="UP001519344"/>
    </source>
</evidence>
<comment type="caution">
    <text evidence="1">The sequence shown here is derived from an EMBL/GenBank/DDBJ whole genome shotgun (WGS) entry which is preliminary data.</text>
</comment>
<evidence type="ECO:0000313" key="1">
    <source>
        <dbReference type="EMBL" id="MBP1964982.1"/>
    </source>
</evidence>
<protein>
    <submittedName>
        <fullName evidence="1">ABC-type lipoprotein export system ATPase subunit</fullName>
    </submittedName>
</protein>
<keyword evidence="2" id="KW-1185">Reference proteome</keyword>
<dbReference type="InterPro" id="IPR027417">
    <property type="entry name" value="P-loop_NTPase"/>
</dbReference>
<proteinExistence type="predicted"/>
<dbReference type="PANTHER" id="PTHR42798">
    <property type="entry name" value="LIPOPROTEIN-RELEASING SYSTEM ATP-BINDING PROTEIN LOLD"/>
    <property type="match status" value="1"/>
</dbReference>
<dbReference type="Gene3D" id="3.40.50.300">
    <property type="entry name" value="P-loop containing nucleotide triphosphate hydrolases"/>
    <property type="match status" value="1"/>
</dbReference>
<sequence length="98" mass="11294">MTLIQIEHVSKNYVMGGETIQVLDDISLEIEHGEIRNRKIGFVFQNFNLLPRLNAYQNVELPLIYRGMSRKEREPLVMKALEAGCAFSGWEVERGWVG</sequence>
<accession>A0ABS4I244</accession>
<name>A0ABS4I244_9BACL</name>